<comment type="similarity">
    <text evidence="2">Belongs to the methyltransferase superfamily. Aminoglycoside resistance family.</text>
</comment>
<feature type="binding site" evidence="11">
    <location>
        <position position="154"/>
    </location>
    <ligand>
        <name>S-adenosyl-L-methionine</name>
        <dbReference type="ChEBI" id="CHEBI:59789"/>
    </ligand>
</feature>
<dbReference type="EMBL" id="LT859958">
    <property type="protein sequence ID" value="SMX54074.1"/>
    <property type="molecule type" value="Genomic_DNA"/>
</dbReference>
<evidence type="ECO:0000256" key="7">
    <source>
        <dbReference type="ARBA" id="ARBA00022679"/>
    </source>
</evidence>
<organism evidence="12 13">
    <name type="scientific">Candidatus Brevifilum fermentans</name>
    <dbReference type="NCBI Taxonomy" id="1986204"/>
    <lineage>
        <taxon>Bacteria</taxon>
        <taxon>Bacillati</taxon>
        <taxon>Chloroflexota</taxon>
        <taxon>Anaerolineae</taxon>
        <taxon>Anaerolineales</taxon>
        <taxon>Anaerolineaceae</taxon>
        <taxon>Candidatus Brevifilum</taxon>
    </lineage>
</organism>
<reference evidence="13" key="1">
    <citation type="submission" date="2017-05" db="EMBL/GenBank/DDBJ databases">
        <authorList>
            <person name="Kirkegaard R."/>
            <person name="Mcilroy J S."/>
        </authorList>
    </citation>
    <scope>NUCLEOTIDE SEQUENCE [LARGE SCALE GENOMIC DNA]</scope>
</reference>
<evidence type="ECO:0000313" key="12">
    <source>
        <dbReference type="EMBL" id="SMX54074.1"/>
    </source>
</evidence>
<dbReference type="RefSeq" id="WP_087861955.1">
    <property type="nucleotide sequence ID" value="NZ_LT859958.1"/>
</dbReference>
<proteinExistence type="inferred from homology"/>
<evidence type="ECO:0000256" key="6">
    <source>
        <dbReference type="ARBA" id="ARBA00022603"/>
    </source>
</evidence>
<dbReference type="InterPro" id="IPR010769">
    <property type="entry name" value="rRNA_MeTrfase_GmN_bac"/>
</dbReference>
<dbReference type="Gene3D" id="1.10.8.10">
    <property type="entry name" value="DNA helicase RuvA subunit, C-terminal domain"/>
    <property type="match status" value="1"/>
</dbReference>
<keyword evidence="9" id="KW-0046">Antibiotic resistance</keyword>
<keyword evidence="5" id="KW-0698">rRNA processing</keyword>
<evidence type="ECO:0000313" key="13">
    <source>
        <dbReference type="Proteomes" id="UP000195514"/>
    </source>
</evidence>
<dbReference type="SUPFAM" id="SSF53335">
    <property type="entry name" value="S-adenosyl-L-methionine-dependent methyltransferases"/>
    <property type="match status" value="1"/>
</dbReference>
<evidence type="ECO:0000256" key="4">
    <source>
        <dbReference type="ARBA" id="ARBA00015154"/>
    </source>
</evidence>
<dbReference type="Proteomes" id="UP000195514">
    <property type="component" value="Chromosome I"/>
</dbReference>
<feature type="binding site" evidence="11">
    <location>
        <begin position="100"/>
        <end position="106"/>
    </location>
    <ligand>
        <name>S-adenosyl-L-methionine</name>
        <dbReference type="ChEBI" id="CHEBI:59789"/>
    </ligand>
</feature>
<dbReference type="Gene3D" id="3.40.50.150">
    <property type="entry name" value="Vaccinia Virus protein VP39"/>
    <property type="match status" value="1"/>
</dbReference>
<keyword evidence="8 11" id="KW-0949">S-adenosyl-L-methionine</keyword>
<protein>
    <recommendedName>
        <fullName evidence="4">16S rRNA (guanine(1405)-N(7))-methyltransferase</fullName>
        <ecNumber evidence="3">2.1.1.179</ecNumber>
    </recommendedName>
    <alternativeName>
        <fullName evidence="10">16S rRNA m7G1405 methyltransferase</fullName>
    </alternativeName>
</protein>
<name>A0A1Y6K363_9CHLR</name>
<evidence type="ECO:0000256" key="1">
    <source>
        <dbReference type="ARBA" id="ARBA00001643"/>
    </source>
</evidence>
<dbReference type="AlphaFoldDB" id="A0A1Y6K363"/>
<dbReference type="Pfam" id="PF07091">
    <property type="entry name" value="FmrO"/>
    <property type="match status" value="1"/>
</dbReference>
<sequence>MKVENQLIQELVGQILNTRKYRHLGLNQATIEDLVRQEALQQGSQKAILKAVRRKLHNIVAPYLGQPDYPALTKELYKIEDFALDSPQLKNFCLKVLSQHASTAERIPIMDEFYTQLFQAVGKPQVIFDLACGLHPLALPWMGLPPSVRYHAFDIIQPRVDFINLFLSKIGLTPLAENRDILANPPEGAADLAFFFKEAHRFEKRQPGCNRVFWSALKVKKLAVSLPATDLSGTHSLQQRHRDLVFSNLPEGLPVQEIRIENEIVFLIDKTQGTHNG</sequence>
<keyword evidence="7 12" id="KW-0808">Transferase</keyword>
<evidence type="ECO:0000256" key="3">
    <source>
        <dbReference type="ARBA" id="ARBA00012300"/>
    </source>
</evidence>
<evidence type="ECO:0000256" key="10">
    <source>
        <dbReference type="ARBA" id="ARBA00033062"/>
    </source>
</evidence>
<dbReference type="KEGG" id="abat:CFX1CAM_1009"/>
<comment type="catalytic activity">
    <reaction evidence="1">
        <text>guanosine(1405) in 16S rRNA + S-adenosyl-L-methionine = N(7)-methylguanosine(1405) in 16S rRNA + S-adenosyl-L-homocysteine</text>
        <dbReference type="Rhea" id="RHEA:42772"/>
        <dbReference type="Rhea" id="RHEA-COMP:10225"/>
        <dbReference type="Rhea" id="RHEA-COMP:10226"/>
        <dbReference type="ChEBI" id="CHEBI:57856"/>
        <dbReference type="ChEBI" id="CHEBI:59789"/>
        <dbReference type="ChEBI" id="CHEBI:74269"/>
        <dbReference type="ChEBI" id="CHEBI:74480"/>
        <dbReference type="EC" id="2.1.1.179"/>
    </reaction>
</comment>
<evidence type="ECO:0000256" key="9">
    <source>
        <dbReference type="ARBA" id="ARBA00023251"/>
    </source>
</evidence>
<feature type="binding site" evidence="11">
    <location>
        <position position="131"/>
    </location>
    <ligand>
        <name>S-adenosyl-L-methionine</name>
        <dbReference type="ChEBI" id="CHEBI:59789"/>
    </ligand>
</feature>
<dbReference type="EC" id="2.1.1.179" evidence="3"/>
<dbReference type="OrthoDB" id="3352509at2"/>
<keyword evidence="6 12" id="KW-0489">Methyltransferase</keyword>
<evidence type="ECO:0000256" key="11">
    <source>
        <dbReference type="PIRSR" id="PIRSR015852-1"/>
    </source>
</evidence>
<evidence type="ECO:0000256" key="8">
    <source>
        <dbReference type="ARBA" id="ARBA00022691"/>
    </source>
</evidence>
<dbReference type="InterPro" id="IPR029063">
    <property type="entry name" value="SAM-dependent_MTases_sf"/>
</dbReference>
<evidence type="ECO:0000256" key="2">
    <source>
        <dbReference type="ARBA" id="ARBA00005487"/>
    </source>
</evidence>
<dbReference type="GO" id="GO:0008649">
    <property type="term" value="F:rRNA methyltransferase activity"/>
    <property type="evidence" value="ECO:0007669"/>
    <property type="project" value="InterPro"/>
</dbReference>
<feature type="binding site" evidence="11">
    <location>
        <begin position="180"/>
        <end position="181"/>
    </location>
    <ligand>
        <name>S-adenosyl-L-methionine</name>
        <dbReference type="ChEBI" id="CHEBI:59789"/>
    </ligand>
</feature>
<evidence type="ECO:0000256" key="5">
    <source>
        <dbReference type="ARBA" id="ARBA00022552"/>
    </source>
</evidence>
<dbReference type="InterPro" id="IPR025981">
    <property type="entry name" value="rRNA_MeTrfase"/>
</dbReference>
<accession>A0A1Y6K363</accession>
<dbReference type="PIRSF" id="PIRSF015852">
    <property type="entry name" value="RRNA_mtase_Grm"/>
    <property type="match status" value="1"/>
</dbReference>
<keyword evidence="13" id="KW-1185">Reference proteome</keyword>
<gene>
    <name evidence="12" type="ORF">CFX1CAM_1009</name>
</gene>
<dbReference type="GO" id="GO:0046677">
    <property type="term" value="P:response to antibiotic"/>
    <property type="evidence" value="ECO:0007669"/>
    <property type="project" value="UniProtKB-KW"/>
</dbReference>